<dbReference type="Proteomes" id="UP001377168">
    <property type="component" value="Unassembled WGS sequence"/>
</dbReference>
<organism evidence="1 2">
    <name type="scientific">Streptomyces achmelvichensis</name>
    <dbReference type="NCBI Taxonomy" id="3134111"/>
    <lineage>
        <taxon>Bacteria</taxon>
        <taxon>Bacillati</taxon>
        <taxon>Actinomycetota</taxon>
        <taxon>Actinomycetes</taxon>
        <taxon>Kitasatosporales</taxon>
        <taxon>Streptomycetaceae</taxon>
        <taxon>Streptomyces</taxon>
    </lineage>
</organism>
<gene>
    <name evidence="1" type="ORF">WKI67_01560</name>
</gene>
<proteinExistence type="predicted"/>
<evidence type="ECO:0000313" key="2">
    <source>
        <dbReference type="Proteomes" id="UP001377168"/>
    </source>
</evidence>
<accession>A0ACC6PLI1</accession>
<comment type="caution">
    <text evidence="1">The sequence shown here is derived from an EMBL/GenBank/DDBJ whole genome shotgun (WGS) entry which is preliminary data.</text>
</comment>
<evidence type="ECO:0000313" key="1">
    <source>
        <dbReference type="EMBL" id="MEJ8632166.1"/>
    </source>
</evidence>
<reference evidence="1" key="1">
    <citation type="submission" date="2024-03" db="EMBL/GenBank/DDBJ databases">
        <title>Novel Streptomyces species of biotechnological and ecological value are a feature of Machair soil.</title>
        <authorList>
            <person name="Prole J.R."/>
            <person name="Goodfellow M."/>
            <person name="Allenby N."/>
            <person name="Ward A.C."/>
        </authorList>
    </citation>
    <scope>NUCLEOTIDE SEQUENCE</scope>
    <source>
        <strain evidence="1">MS2.AVA.5</strain>
    </source>
</reference>
<protein>
    <submittedName>
        <fullName evidence="1">Methyltransferase domain-containing protein</fullName>
    </submittedName>
</protein>
<dbReference type="EMBL" id="JBBKAJ010000007">
    <property type="protein sequence ID" value="MEJ8632166.1"/>
    <property type="molecule type" value="Genomic_DNA"/>
</dbReference>
<name>A0ACC6PLI1_9ACTN</name>
<sequence length="291" mass="31379">MSADGSLQISTLGNAENPYVYRPHYRPTFTDTWITMNPIEADRGADPDGHLAYLRLASQLPELGAVKERTYRALLGAGGSGVDVGCGLGVAVQELTACGMAPVGVESSRVALAQAQLAYPDGDFRHGTPADLPLESGTMEWYRAEHIYLQLSDTGAALAEAGRVLEPGGRLVLADPDIESALLSVSPERLARDIFTAFADWHRSGYIGRHAAELLRNTGFTDIRVDTVPVTFTDPAAAWPAALTMALAAARSQGALNDRQEAALRHELHERSRRGTFLLIMPFLITTARRA</sequence>
<keyword evidence="2" id="KW-1185">Reference proteome</keyword>
<keyword evidence="1" id="KW-0808">Transferase</keyword>
<keyword evidence="1" id="KW-0489">Methyltransferase</keyword>